<gene>
    <name evidence="3" type="ORF">FLP23_11925</name>
</gene>
<dbReference type="EMBL" id="CP043504">
    <property type="protein sequence ID" value="QEO10650.1"/>
    <property type="molecule type" value="Genomic_DNA"/>
</dbReference>
<dbReference type="OrthoDB" id="5044126at2"/>
<keyword evidence="2" id="KW-1133">Transmembrane helix</keyword>
<dbReference type="Proteomes" id="UP000322159">
    <property type="component" value="Chromosome"/>
</dbReference>
<keyword evidence="1" id="KW-0175">Coiled coil</keyword>
<proteinExistence type="predicted"/>
<keyword evidence="4" id="KW-1185">Reference proteome</keyword>
<evidence type="ECO:0000313" key="4">
    <source>
        <dbReference type="Proteomes" id="UP000322159"/>
    </source>
</evidence>
<sequence length="450" mass="47073">MCILCDDPLPDHLPGDAGRVRSLARAYDNTAEALREAARELRALANENLTIGEAIDAVREQAEDVHADAAKVAVRYQGAADTFESYSSALSDAQSRATTARNHIDTNNHNARYWRHRHRELEEQRWLHNADPEFLADLAEAAQRASQYDRHYATYLGAYQAAVEARDAAVNAAIAGLGAAAEAAGINDGWFDGFIGDLQNAWDLISRYVGPILEALRDVLEVIKQIVDVLALVFAVLAIFFPAFAAIATALTALSAILGIAIFACSALLFLMGRETLGRVLSDGIMAVVGVVTAKLGPGANAWAKESLGTMVKSGASTAASLASGGTTVVRAVSPGAELLEFVADNAIDSVVEANGDVIDFAFSSALDFDIHGPTAGSDLSFGGGDPGELILSLVDPITLGTLGKVETAIDGVGLLADGFGAVVDVVRPVVELGYAPDLSNPAVCAAGSR</sequence>
<evidence type="ECO:0000256" key="1">
    <source>
        <dbReference type="SAM" id="Coils"/>
    </source>
</evidence>
<feature type="coiled-coil region" evidence="1">
    <location>
        <begin position="20"/>
        <end position="47"/>
    </location>
</feature>
<dbReference type="AlphaFoldDB" id="A0A5C1YAM8"/>
<name>A0A5C1YAM8_9MICO</name>
<accession>A0A5C1YAM8</accession>
<dbReference type="RefSeq" id="WP_149326065.1">
    <property type="nucleotide sequence ID" value="NZ_CP043504.1"/>
</dbReference>
<feature type="transmembrane region" description="Helical" evidence="2">
    <location>
        <begin position="253"/>
        <end position="272"/>
    </location>
</feature>
<dbReference type="KEGG" id="lyk:FLP23_11925"/>
<feature type="transmembrane region" description="Helical" evidence="2">
    <location>
        <begin position="226"/>
        <end position="247"/>
    </location>
</feature>
<reference evidence="3 4" key="1">
    <citation type="submission" date="2019-09" db="EMBL/GenBank/DDBJ databases">
        <title>Genome sequencing of strain KACC 19322.</title>
        <authorList>
            <person name="Heo J."/>
            <person name="Kim S.-J."/>
            <person name="Kim J.-S."/>
            <person name="Hong S.-B."/>
            <person name="Kwon S.-W."/>
        </authorList>
    </citation>
    <scope>NUCLEOTIDE SEQUENCE [LARGE SCALE GENOMIC DNA]</scope>
    <source>
        <strain evidence="3 4">KACC 19322</strain>
    </source>
</reference>
<evidence type="ECO:0000256" key="2">
    <source>
        <dbReference type="SAM" id="Phobius"/>
    </source>
</evidence>
<evidence type="ECO:0000313" key="3">
    <source>
        <dbReference type="EMBL" id="QEO10650.1"/>
    </source>
</evidence>
<protein>
    <submittedName>
        <fullName evidence="3">Uncharacterized protein</fullName>
    </submittedName>
</protein>
<keyword evidence="2" id="KW-0812">Transmembrane</keyword>
<keyword evidence="2" id="KW-0472">Membrane</keyword>
<organism evidence="3 4">
    <name type="scientific">Protaetiibacter larvae</name>
    <dbReference type="NCBI Taxonomy" id="2592654"/>
    <lineage>
        <taxon>Bacteria</taxon>
        <taxon>Bacillati</taxon>
        <taxon>Actinomycetota</taxon>
        <taxon>Actinomycetes</taxon>
        <taxon>Micrococcales</taxon>
        <taxon>Microbacteriaceae</taxon>
        <taxon>Protaetiibacter</taxon>
    </lineage>
</organism>